<proteinExistence type="inferred from homology"/>
<evidence type="ECO:0000259" key="8">
    <source>
        <dbReference type="PROSITE" id="PS51671"/>
    </source>
</evidence>
<dbReference type="SUPFAM" id="SSF55021">
    <property type="entry name" value="ACT-like"/>
    <property type="match status" value="2"/>
</dbReference>
<comment type="similarity">
    <text evidence="1">Belongs to the aspartokinase family.</text>
</comment>
<dbReference type="PANTHER" id="PTHR21499:SF3">
    <property type="entry name" value="ASPARTOKINASE"/>
    <property type="match status" value="1"/>
</dbReference>
<accession>A0A7C2PEM4</accession>
<dbReference type="UniPathway" id="UPA00050">
    <property type="reaction ID" value="UER00461"/>
</dbReference>
<evidence type="ECO:0000313" key="10">
    <source>
        <dbReference type="EMBL" id="HGL18378.1"/>
    </source>
</evidence>
<organism evidence="9">
    <name type="scientific">candidate division WOR-3 bacterium</name>
    <dbReference type="NCBI Taxonomy" id="2052148"/>
    <lineage>
        <taxon>Bacteria</taxon>
        <taxon>Bacteria division WOR-3</taxon>
    </lineage>
</organism>
<evidence type="ECO:0000256" key="4">
    <source>
        <dbReference type="ARBA" id="ARBA00022741"/>
    </source>
</evidence>
<keyword evidence="4" id="KW-0547">Nucleotide-binding</keyword>
<comment type="caution">
    <text evidence="9">The sequence shown here is derived from an EMBL/GenBank/DDBJ whole genome shotgun (WGS) entry which is preliminary data.</text>
</comment>
<dbReference type="GO" id="GO:0005829">
    <property type="term" value="C:cytosol"/>
    <property type="evidence" value="ECO:0007669"/>
    <property type="project" value="TreeGrafter"/>
</dbReference>
<sequence>MAFPIEELWLNRKVVKVILRAVKDKPGIAAEIFEKLASKGINVELIVSGPSSKGRSDIAFLVLESQLPQIQEMEDELIEISDATGIAYDPKVALLVFYGTKEISRTPGVAAKIFNLLAEAGVNIEMIGTSVDSISIVIREELVDRAILVLTDVLGLSVEEGYL</sequence>
<dbReference type="PROSITE" id="PS51671">
    <property type="entry name" value="ACT"/>
    <property type="match status" value="2"/>
</dbReference>
<dbReference type="GO" id="GO:0009089">
    <property type="term" value="P:lysine biosynthetic process via diaminopimelate"/>
    <property type="evidence" value="ECO:0007669"/>
    <property type="project" value="TreeGrafter"/>
</dbReference>
<evidence type="ECO:0000256" key="3">
    <source>
        <dbReference type="ARBA" id="ARBA00022679"/>
    </source>
</evidence>
<dbReference type="AlphaFoldDB" id="A0A7C2PEM4"/>
<feature type="domain" description="ACT" evidence="8">
    <location>
        <begin position="17"/>
        <end position="91"/>
    </location>
</feature>
<dbReference type="InterPro" id="IPR045865">
    <property type="entry name" value="ACT-like_dom_sf"/>
</dbReference>
<name>A0A7C2PEM4_UNCW3</name>
<dbReference type="UniPathway" id="UPA00051">
    <property type="reaction ID" value="UER00462"/>
</dbReference>
<keyword evidence="6" id="KW-0067">ATP-binding</keyword>
<keyword evidence="3" id="KW-0808">Transferase</keyword>
<dbReference type="EC" id="2.7.2.4" evidence="2"/>
<keyword evidence="5" id="KW-0418">Kinase</keyword>
<dbReference type="InterPro" id="IPR002912">
    <property type="entry name" value="ACT_dom"/>
</dbReference>
<dbReference type="Pfam" id="PF22468">
    <property type="entry name" value="ACT_9"/>
    <property type="match status" value="1"/>
</dbReference>
<evidence type="ECO:0000313" key="9">
    <source>
        <dbReference type="EMBL" id="HEN28378.1"/>
    </source>
</evidence>
<dbReference type="EMBL" id="DSOL01000199">
    <property type="protein sequence ID" value="HEN28378.1"/>
    <property type="molecule type" value="Genomic_DNA"/>
</dbReference>
<dbReference type="GO" id="GO:0009090">
    <property type="term" value="P:homoserine biosynthetic process"/>
    <property type="evidence" value="ECO:0007669"/>
    <property type="project" value="TreeGrafter"/>
</dbReference>
<dbReference type="PANTHER" id="PTHR21499">
    <property type="entry name" value="ASPARTATE KINASE"/>
    <property type="match status" value="1"/>
</dbReference>
<gene>
    <name evidence="9" type="ORF">ENQ77_07005</name>
    <name evidence="10" type="ORF">ENU66_08630</name>
</gene>
<reference evidence="9" key="1">
    <citation type="journal article" date="2020" name="mSystems">
        <title>Genome- and Community-Level Interaction Insights into Carbon Utilization and Element Cycling Functions of Hydrothermarchaeota in Hydrothermal Sediment.</title>
        <authorList>
            <person name="Zhou Z."/>
            <person name="Liu Y."/>
            <person name="Xu W."/>
            <person name="Pan J."/>
            <person name="Luo Z.H."/>
            <person name="Li M."/>
        </authorList>
    </citation>
    <scope>NUCLEOTIDE SEQUENCE [LARGE SCALE GENOMIC DNA]</scope>
    <source>
        <strain evidence="9">SpSt-34</strain>
        <strain evidence="10">SpSt-69</strain>
    </source>
</reference>
<dbReference type="InterPro" id="IPR054352">
    <property type="entry name" value="ACT_Aspartokinase"/>
</dbReference>
<evidence type="ECO:0000256" key="7">
    <source>
        <dbReference type="ARBA" id="ARBA00047872"/>
    </source>
</evidence>
<dbReference type="EMBL" id="DTDJ01000051">
    <property type="protein sequence ID" value="HGL18378.1"/>
    <property type="molecule type" value="Genomic_DNA"/>
</dbReference>
<dbReference type="GO" id="GO:0005524">
    <property type="term" value="F:ATP binding"/>
    <property type="evidence" value="ECO:0007669"/>
    <property type="project" value="UniProtKB-KW"/>
</dbReference>
<evidence type="ECO:0000256" key="1">
    <source>
        <dbReference type="ARBA" id="ARBA00010122"/>
    </source>
</evidence>
<protein>
    <recommendedName>
        <fullName evidence="2">aspartate kinase</fullName>
        <ecNumber evidence="2">2.7.2.4</ecNumber>
    </recommendedName>
</protein>
<dbReference type="Pfam" id="PF01842">
    <property type="entry name" value="ACT"/>
    <property type="match status" value="1"/>
</dbReference>
<dbReference type="GO" id="GO:0009088">
    <property type="term" value="P:threonine biosynthetic process"/>
    <property type="evidence" value="ECO:0007669"/>
    <property type="project" value="UniProtKB-UniPathway"/>
</dbReference>
<dbReference type="GO" id="GO:0004072">
    <property type="term" value="F:aspartate kinase activity"/>
    <property type="evidence" value="ECO:0007669"/>
    <property type="project" value="UniProtKB-EC"/>
</dbReference>
<dbReference type="Gene3D" id="3.30.2130.10">
    <property type="entry name" value="VC0802-like"/>
    <property type="match status" value="1"/>
</dbReference>
<dbReference type="CDD" id="cd04891">
    <property type="entry name" value="ACT_AK-LysC-DapG-like_1"/>
    <property type="match status" value="1"/>
</dbReference>
<evidence type="ECO:0000256" key="2">
    <source>
        <dbReference type="ARBA" id="ARBA00013059"/>
    </source>
</evidence>
<evidence type="ECO:0000256" key="6">
    <source>
        <dbReference type="ARBA" id="ARBA00022840"/>
    </source>
</evidence>
<feature type="domain" description="ACT" evidence="8">
    <location>
        <begin position="98"/>
        <end position="163"/>
    </location>
</feature>
<comment type="catalytic activity">
    <reaction evidence="7">
        <text>L-aspartate + ATP = 4-phospho-L-aspartate + ADP</text>
        <dbReference type="Rhea" id="RHEA:23776"/>
        <dbReference type="ChEBI" id="CHEBI:29991"/>
        <dbReference type="ChEBI" id="CHEBI:30616"/>
        <dbReference type="ChEBI" id="CHEBI:57535"/>
        <dbReference type="ChEBI" id="CHEBI:456216"/>
        <dbReference type="EC" id="2.7.2.4"/>
    </reaction>
</comment>
<evidence type="ECO:0000256" key="5">
    <source>
        <dbReference type="ARBA" id="ARBA00022777"/>
    </source>
</evidence>